<proteinExistence type="predicted"/>
<dbReference type="AlphaFoldDB" id="A0A2S0UKA5"/>
<reference evidence="2 3" key="1">
    <citation type="submission" date="2018-04" db="EMBL/GenBank/DDBJ databases">
        <title>Genome sequencing of Gemmobacter.</title>
        <authorList>
            <person name="Yi H."/>
            <person name="Baek M.-G."/>
        </authorList>
    </citation>
    <scope>NUCLEOTIDE SEQUENCE [LARGE SCALE GENOMIC DNA]</scope>
    <source>
        <strain evidence="2 3">HYN0069</strain>
    </source>
</reference>
<dbReference type="Proteomes" id="UP000244496">
    <property type="component" value="Chromosome"/>
</dbReference>
<evidence type="ECO:0000313" key="2">
    <source>
        <dbReference type="EMBL" id="AWB48236.1"/>
    </source>
</evidence>
<protein>
    <submittedName>
        <fullName evidence="2">Uncharacterized protein</fullName>
    </submittedName>
</protein>
<name>A0A2S0UKA5_9RHOB</name>
<sequence>MLARRVTPGSEPKMAKDTACTEQAGTLIRNLLEDARRDMPILAPHDLGGVSDIAGSGLSFDEERHA</sequence>
<keyword evidence="3" id="KW-1185">Reference proteome</keyword>
<accession>A0A2S0UKA5</accession>
<gene>
    <name evidence="2" type="ORF">HYN69_06685</name>
</gene>
<feature type="region of interest" description="Disordered" evidence="1">
    <location>
        <begin position="42"/>
        <end position="66"/>
    </location>
</feature>
<evidence type="ECO:0000256" key="1">
    <source>
        <dbReference type="SAM" id="MobiDB-lite"/>
    </source>
</evidence>
<dbReference type="EMBL" id="CP028918">
    <property type="protein sequence ID" value="AWB48236.1"/>
    <property type="molecule type" value="Genomic_DNA"/>
</dbReference>
<evidence type="ECO:0000313" key="3">
    <source>
        <dbReference type="Proteomes" id="UP000244496"/>
    </source>
</evidence>
<dbReference type="KEGG" id="geh:HYN69_06685"/>
<organism evidence="2 3">
    <name type="scientific">Paragemmobacter aquarius</name>
    <dbReference type="NCBI Taxonomy" id="2169400"/>
    <lineage>
        <taxon>Bacteria</taxon>
        <taxon>Pseudomonadati</taxon>
        <taxon>Pseudomonadota</taxon>
        <taxon>Alphaproteobacteria</taxon>
        <taxon>Rhodobacterales</taxon>
        <taxon>Paracoccaceae</taxon>
        <taxon>Paragemmobacter</taxon>
    </lineage>
</organism>